<dbReference type="PANTHER" id="PTHR34560:SF1">
    <property type="entry name" value="START DOMAIN-CONTAINING PROTEIN"/>
    <property type="match status" value="1"/>
</dbReference>
<evidence type="ECO:0000313" key="2">
    <source>
        <dbReference type="EMBL" id="GAX19380.1"/>
    </source>
</evidence>
<accession>A0A1Z5JZC0</accession>
<evidence type="ECO:0000256" key="1">
    <source>
        <dbReference type="SAM" id="MobiDB-lite"/>
    </source>
</evidence>
<dbReference type="SUPFAM" id="SSF55961">
    <property type="entry name" value="Bet v1-like"/>
    <property type="match status" value="1"/>
</dbReference>
<feature type="region of interest" description="Disordered" evidence="1">
    <location>
        <begin position="1"/>
        <end position="21"/>
    </location>
</feature>
<sequence length="338" mass="38913">MQSTDSEAKVKHEKDDGRSDAQILAQAEQFLKEDRLNDALLEFSKVKDKSLFTAMHNEGIRKGEYIEEVYKKLESPASEGWTKQGESHGHRDFITYYKVENGGKLWCRIESVIEASLYVPLLAVLNETDLYETWFPKWSFPHLGIQQSKKIKQAGRVEQLVQLTVDLPFPLNKREIMFWGFADDDSASERRVAAKLLNVDESFEYHDIPAADKGVTRMDFVADFLFRQCPDDHPALAKSKQEYPEGEKKILVTFVLFCDPKIGWVPHFFQNFCTRIAIGTVWKMLLGIAEDVREGKRKEHADLIVSKREELYDWVEKRAEAITGVQKTLSKNDSSLQS</sequence>
<evidence type="ECO:0000313" key="3">
    <source>
        <dbReference type="Proteomes" id="UP000198406"/>
    </source>
</evidence>
<organism evidence="2 3">
    <name type="scientific">Fistulifera solaris</name>
    <name type="common">Oleaginous diatom</name>
    <dbReference type="NCBI Taxonomy" id="1519565"/>
    <lineage>
        <taxon>Eukaryota</taxon>
        <taxon>Sar</taxon>
        <taxon>Stramenopiles</taxon>
        <taxon>Ochrophyta</taxon>
        <taxon>Bacillariophyta</taxon>
        <taxon>Bacillariophyceae</taxon>
        <taxon>Bacillariophycidae</taxon>
        <taxon>Naviculales</taxon>
        <taxon>Naviculaceae</taxon>
        <taxon>Fistulifera</taxon>
    </lineage>
</organism>
<dbReference type="Proteomes" id="UP000198406">
    <property type="component" value="Unassembled WGS sequence"/>
</dbReference>
<protein>
    <recommendedName>
        <fullName evidence="4">START domain-containing protein</fullName>
    </recommendedName>
</protein>
<dbReference type="PANTHER" id="PTHR34560">
    <property type="entry name" value="POLYKETIDE CYCLASE/DEHYDRASE/LIPID TRANSPORT SUPERFAMILY PROTEIN"/>
    <property type="match status" value="1"/>
</dbReference>
<dbReference type="InParanoid" id="A0A1Z5JZC0"/>
<dbReference type="EMBL" id="BDSP01000136">
    <property type="protein sequence ID" value="GAX19380.1"/>
    <property type="molecule type" value="Genomic_DNA"/>
</dbReference>
<gene>
    <name evidence="2" type="ORF">FisN_4Lh359</name>
</gene>
<reference evidence="2 3" key="1">
    <citation type="journal article" date="2015" name="Plant Cell">
        <title>Oil accumulation by the oleaginous diatom Fistulifera solaris as revealed by the genome and transcriptome.</title>
        <authorList>
            <person name="Tanaka T."/>
            <person name="Maeda Y."/>
            <person name="Veluchamy A."/>
            <person name="Tanaka M."/>
            <person name="Abida H."/>
            <person name="Marechal E."/>
            <person name="Bowler C."/>
            <person name="Muto M."/>
            <person name="Sunaga Y."/>
            <person name="Tanaka M."/>
            <person name="Yoshino T."/>
            <person name="Taniguchi T."/>
            <person name="Fukuda Y."/>
            <person name="Nemoto M."/>
            <person name="Matsumoto M."/>
            <person name="Wong P.S."/>
            <person name="Aburatani S."/>
            <person name="Fujibuchi W."/>
        </authorList>
    </citation>
    <scope>NUCLEOTIDE SEQUENCE [LARGE SCALE GENOMIC DNA]</scope>
    <source>
        <strain evidence="2 3">JPCC DA0580</strain>
    </source>
</reference>
<dbReference type="OrthoDB" id="43316at2759"/>
<feature type="compositionally biased region" description="Basic and acidic residues" evidence="1">
    <location>
        <begin position="1"/>
        <end position="19"/>
    </location>
</feature>
<proteinExistence type="predicted"/>
<dbReference type="AlphaFoldDB" id="A0A1Z5JZC0"/>
<comment type="caution">
    <text evidence="2">The sequence shown here is derived from an EMBL/GenBank/DDBJ whole genome shotgun (WGS) entry which is preliminary data.</text>
</comment>
<evidence type="ECO:0008006" key="4">
    <source>
        <dbReference type="Google" id="ProtNLM"/>
    </source>
</evidence>
<name>A0A1Z5JZC0_FISSO</name>
<dbReference type="Gene3D" id="3.30.530.20">
    <property type="match status" value="1"/>
</dbReference>
<keyword evidence="3" id="KW-1185">Reference proteome</keyword>
<dbReference type="InterPro" id="IPR023393">
    <property type="entry name" value="START-like_dom_sf"/>
</dbReference>